<protein>
    <recommendedName>
        <fullName evidence="2">Methyl-accepting transducer domain-containing protein</fullName>
    </recommendedName>
</protein>
<organism evidence="1">
    <name type="scientific">Methyloraptor flagellatus</name>
    <dbReference type="NCBI Taxonomy" id="3162530"/>
    <lineage>
        <taxon>Bacteria</taxon>
        <taxon>Pseudomonadati</taxon>
        <taxon>Pseudomonadota</taxon>
        <taxon>Alphaproteobacteria</taxon>
        <taxon>Hyphomicrobiales</taxon>
        <taxon>Ancalomicrobiaceae</taxon>
        <taxon>Methyloraptor</taxon>
    </lineage>
</organism>
<evidence type="ECO:0008006" key="2">
    <source>
        <dbReference type="Google" id="ProtNLM"/>
    </source>
</evidence>
<dbReference type="KEGG" id="mflg:ABS361_15930"/>
<dbReference type="AlphaFoldDB" id="A0AAU7X6K1"/>
<gene>
    <name evidence="1" type="ORF">ABS361_15930</name>
</gene>
<dbReference type="EMBL" id="CP158568">
    <property type="protein sequence ID" value="XBY43563.1"/>
    <property type="molecule type" value="Genomic_DNA"/>
</dbReference>
<proteinExistence type="predicted"/>
<name>A0AAU7X6K1_9HYPH</name>
<dbReference type="SUPFAM" id="SSF58104">
    <property type="entry name" value="Methyl-accepting chemotaxis protein (MCP) signaling domain"/>
    <property type="match status" value="1"/>
</dbReference>
<reference evidence="1" key="1">
    <citation type="submission" date="2024-06" db="EMBL/GenBank/DDBJ databases">
        <title>Methylostella associata gen. nov., sp. nov., a novel Ancalomicrobiaceae-affiliated facultatively methylotrophic bacteria that feed on methanotrophs of the genus Methylococcus.</title>
        <authorList>
            <person name="Saltykova V."/>
            <person name="Danilova O.V."/>
            <person name="Oshkin I.Y."/>
            <person name="Belova S.E."/>
            <person name="Pimenov N.V."/>
            <person name="Dedysh S.N."/>
        </authorList>
    </citation>
    <scope>NUCLEOTIDE SEQUENCE</scope>
    <source>
        <strain evidence="1">S20</strain>
    </source>
</reference>
<evidence type="ECO:0000313" key="1">
    <source>
        <dbReference type="EMBL" id="XBY43563.1"/>
    </source>
</evidence>
<dbReference type="Gene3D" id="1.10.287.950">
    <property type="entry name" value="Methyl-accepting chemotaxis protein"/>
    <property type="match status" value="1"/>
</dbReference>
<accession>A0AAU7X6K1</accession>
<sequence length="579" mass="62332">MTLGLLEDRAVRATDKRGALFADVSARLEKARLEIEQRFLAGGAALMAVRELVGELLTALDGIVSSLSDTNAQFATERLRHAVGELRGRIDAERRRQGELESIVSTGATLEPVIREMKDILRHLGICAIETKIAGADSGEFLSFADDISNFVRLSDEEVTRFVSLLRQIGDQLNGLGSESGRAVAQIGEAFPTVSATLVGAVDTIDQRRRQLEKTAEHASGLMRNVQTKVGTILSALQVGDATRQRIEHIQNGIRLVSEMSEGGEDADALSTAAHRLFTVLLEALHADFNVQTRQIVVTLQSLASDAQSILALHGTLARDDGDRSPMQAVESGVATVRQLVAGIEQAHRRTSLAREETARLAGQLLDDAGSIGNLRNVRDDIRCLAINASLRCARLGAKGRAVGAIAGEINAVGDRLGQAAERVLGSLEQIRDQVAHIFDEAGGADISGELDSVAETLRNVNAGTDRHVAVIQRQGGSVVSRIADIARDLDFGSSLGETLGDCTRVLRADFPNTKVDYVNPLIRRFAEHQIGCYTMASERDLHRNVFQGVFSSTSAGSEITITHTTATNSTEDFDDCFL</sequence>
<dbReference type="RefSeq" id="WP_407048663.1">
    <property type="nucleotide sequence ID" value="NZ_CP158568.1"/>
</dbReference>